<evidence type="ECO:0000256" key="6">
    <source>
        <dbReference type="ARBA" id="ARBA00022826"/>
    </source>
</evidence>
<gene>
    <name evidence="14" type="ORF">LDX50_08425</name>
    <name evidence="15" type="ORF">LDX50_14395</name>
    <name evidence="16" type="ORF">LDX50_20115</name>
</gene>
<dbReference type="Proteomes" id="UP001139409">
    <property type="component" value="Unassembled WGS sequence"/>
</dbReference>
<evidence type="ECO:0000256" key="3">
    <source>
        <dbReference type="ARBA" id="ARBA00022448"/>
    </source>
</evidence>
<evidence type="ECO:0000256" key="4">
    <source>
        <dbReference type="ARBA" id="ARBA00022538"/>
    </source>
</evidence>
<keyword evidence="4" id="KW-0633">Potassium transport</keyword>
<comment type="caution">
    <text evidence="14">The sequence shown here is derived from an EMBL/GenBank/DDBJ whole genome shotgun (WGS) entry which is preliminary data.</text>
</comment>
<evidence type="ECO:0000256" key="7">
    <source>
        <dbReference type="ARBA" id="ARBA00022958"/>
    </source>
</evidence>
<reference evidence="14" key="1">
    <citation type="submission" date="2021-09" db="EMBL/GenBank/DDBJ databases">
        <title>Fulvivirga sp. isolated from coastal sediment.</title>
        <authorList>
            <person name="Yu H."/>
        </authorList>
    </citation>
    <scope>NUCLEOTIDE SEQUENCE</scope>
    <source>
        <strain evidence="14">1062</strain>
    </source>
</reference>
<evidence type="ECO:0000256" key="11">
    <source>
        <dbReference type="ARBA" id="ARBA00023303"/>
    </source>
</evidence>
<evidence type="ECO:0000313" key="15">
    <source>
        <dbReference type="EMBL" id="MCA6076068.1"/>
    </source>
</evidence>
<feature type="transmembrane region" description="Helical" evidence="13">
    <location>
        <begin position="114"/>
        <end position="136"/>
    </location>
</feature>
<organism evidence="14 17">
    <name type="scientific">Fulvivirga sedimenti</name>
    <dbReference type="NCBI Taxonomy" id="2879465"/>
    <lineage>
        <taxon>Bacteria</taxon>
        <taxon>Pseudomonadati</taxon>
        <taxon>Bacteroidota</taxon>
        <taxon>Cytophagia</taxon>
        <taxon>Cytophagales</taxon>
        <taxon>Fulvivirgaceae</taxon>
        <taxon>Fulvivirga</taxon>
    </lineage>
</organism>
<dbReference type="EMBL" id="JAIXNE010000004">
    <property type="protein sequence ID" value="MCA6077196.1"/>
    <property type="molecule type" value="Genomic_DNA"/>
</dbReference>
<dbReference type="EMBL" id="JAIXNE010000002">
    <property type="protein sequence ID" value="MCA6074891.1"/>
    <property type="molecule type" value="Genomic_DNA"/>
</dbReference>
<evidence type="ECO:0000313" key="14">
    <source>
        <dbReference type="EMBL" id="MCA6074891.1"/>
    </source>
</evidence>
<keyword evidence="11" id="KW-0407">Ion channel</keyword>
<feature type="transmembrane region" description="Helical" evidence="13">
    <location>
        <begin position="12"/>
        <end position="32"/>
    </location>
</feature>
<evidence type="ECO:0000256" key="13">
    <source>
        <dbReference type="SAM" id="Phobius"/>
    </source>
</evidence>
<keyword evidence="5 13" id="KW-0812">Transmembrane</keyword>
<comment type="subcellular location">
    <subcellularLocation>
        <location evidence="1">Membrane</location>
        <topology evidence="1">Multi-pass membrane protein</topology>
    </subcellularLocation>
</comment>
<evidence type="ECO:0000313" key="16">
    <source>
        <dbReference type="EMBL" id="MCA6077196.1"/>
    </source>
</evidence>
<accession>A0A9X1HNK9</accession>
<keyword evidence="6" id="KW-0631">Potassium channel</keyword>
<keyword evidence="10 13" id="KW-0472">Membrane</keyword>
<evidence type="ECO:0000256" key="1">
    <source>
        <dbReference type="ARBA" id="ARBA00004141"/>
    </source>
</evidence>
<dbReference type="RefSeq" id="WP_225698001.1">
    <property type="nucleotide sequence ID" value="NZ_JAIXNE010000002.1"/>
</dbReference>
<proteinExistence type="inferred from homology"/>
<dbReference type="GO" id="GO:0005267">
    <property type="term" value="F:potassium channel activity"/>
    <property type="evidence" value="ECO:0007669"/>
    <property type="project" value="UniProtKB-KW"/>
</dbReference>
<dbReference type="PANTHER" id="PTHR31462">
    <property type="entry name" value="ENDOSOMAL/LYSOSOMAL POTASSIUM CHANNEL TMEM175"/>
    <property type="match status" value="1"/>
</dbReference>
<dbReference type="GO" id="GO:0016020">
    <property type="term" value="C:membrane"/>
    <property type="evidence" value="ECO:0007669"/>
    <property type="project" value="UniProtKB-SubCell"/>
</dbReference>
<evidence type="ECO:0000256" key="9">
    <source>
        <dbReference type="ARBA" id="ARBA00023065"/>
    </source>
</evidence>
<feature type="transmembrane region" description="Helical" evidence="13">
    <location>
        <begin position="156"/>
        <end position="174"/>
    </location>
</feature>
<protein>
    <submittedName>
        <fullName evidence="14">DUF1211 domain-containing protein</fullName>
    </submittedName>
</protein>
<keyword evidence="17" id="KW-1185">Reference proteome</keyword>
<feature type="transmembrane region" description="Helical" evidence="13">
    <location>
        <begin position="52"/>
        <end position="70"/>
    </location>
</feature>
<dbReference type="EMBL" id="JAIXNE010000003">
    <property type="protein sequence ID" value="MCA6076068.1"/>
    <property type="molecule type" value="Genomic_DNA"/>
</dbReference>
<dbReference type="PANTHER" id="PTHR31462:SF5">
    <property type="entry name" value="ENDOSOMAL_LYSOSOMAL PROTON CHANNEL TMEM175"/>
    <property type="match status" value="1"/>
</dbReference>
<evidence type="ECO:0000256" key="8">
    <source>
        <dbReference type="ARBA" id="ARBA00022989"/>
    </source>
</evidence>
<keyword evidence="7" id="KW-0630">Potassium</keyword>
<keyword evidence="8 13" id="KW-1133">Transmembrane helix</keyword>
<evidence type="ECO:0000256" key="5">
    <source>
        <dbReference type="ARBA" id="ARBA00022692"/>
    </source>
</evidence>
<feature type="transmembrane region" description="Helical" evidence="13">
    <location>
        <begin position="180"/>
        <end position="196"/>
    </location>
</feature>
<evidence type="ECO:0000256" key="2">
    <source>
        <dbReference type="ARBA" id="ARBA00006920"/>
    </source>
</evidence>
<dbReference type="InterPro" id="IPR010617">
    <property type="entry name" value="TMEM175-like"/>
</dbReference>
<feature type="transmembrane region" description="Helical" evidence="13">
    <location>
        <begin position="82"/>
        <end position="102"/>
    </location>
</feature>
<dbReference type="AlphaFoldDB" id="A0A9X1HNK9"/>
<comment type="catalytic activity">
    <reaction evidence="12">
        <text>K(+)(in) = K(+)(out)</text>
        <dbReference type="Rhea" id="RHEA:29463"/>
        <dbReference type="ChEBI" id="CHEBI:29103"/>
    </reaction>
</comment>
<keyword evidence="9" id="KW-0406">Ion transport</keyword>
<dbReference type="GO" id="GO:0015252">
    <property type="term" value="F:proton channel activity"/>
    <property type="evidence" value="ECO:0007669"/>
    <property type="project" value="InterPro"/>
</dbReference>
<keyword evidence="3" id="KW-0813">Transport</keyword>
<evidence type="ECO:0000313" key="17">
    <source>
        <dbReference type="Proteomes" id="UP001139409"/>
    </source>
</evidence>
<comment type="similarity">
    <text evidence="2">Belongs to the TMEM175 family.</text>
</comment>
<evidence type="ECO:0000256" key="10">
    <source>
        <dbReference type="ARBA" id="ARBA00023136"/>
    </source>
</evidence>
<dbReference type="Pfam" id="PF06736">
    <property type="entry name" value="TMEM175"/>
    <property type="match status" value="1"/>
</dbReference>
<sequence>MKDEKTGPERLNALSDGVIAIALTLLVLGIDIPDDHDFNQDGLLAFLIKLEPALIAYVTSFLIVAIYWIIHHRIFNVVSFVNRTIIVLNIIFLFSISLIPFISKLKSLYRYDFFVVGIFAMAHIITGITLFFIWNYLTANNEYLKFPVDRNMKRNIAYKILVIPIISAIAIPVAAFNIHLGTYIFIFIPVIYGIIFRNKNQS</sequence>
<evidence type="ECO:0000256" key="12">
    <source>
        <dbReference type="ARBA" id="ARBA00034430"/>
    </source>
</evidence>
<name>A0A9X1HNK9_9BACT</name>